<sequence>MSIKDEDMVFEVQHLEETKSWIQNQIENISMDDKKLKSGIDNLRKQLKGKYNEELETKEKLYNITHQNLEKYMESFEQPYFGRINFREYKRDEESFYIGKFGLGDIRDGDEKVIDWRSPLADLYYSGTFGDAFYRAPMGIVSGKLSLKRKFLIRNSELKDAFDDGINDIMLRSSDEKGNSLTDEFLKINLEESISTKLKDVVATIQKEQNDIIRTEKNISLIVQGSAGSGKTTVALHRLAYLLYKYKDKLEGKNILVIAPNELFLDYISEVLPDLGVSDVKQSTFEQISMNILGIKNKILTKDKKLSYLVEESDIENKSLVIKSSSLKGSILYKSFLDGYIKYMEEQDSNIDDIKVDNYIMFKQDEIKRLYLKDMINFPINRRKDEIKRYFKLKIDDKIKFIMDKVDFSYAYLVSRIKSAMEDGEERRKKLREIYSERDDKKKRVCIDAKKSFEVYFDTWKGVSTESKYSDFLNSDYMFKKFVDGKVSKDAWNFIRDEFNKNAKENIIDSDDLASLLYLKFKIEGISEKFKYKHIVIDEAQDYSEFQFSVFREMAYNNSMTIVGDIGQEIYYYKGISNWESLTENVFKENFKYVGLSKSYRSTIEIMEFANRVLKLQKNNLKPAVPILRHGEKPEIFKFKTNRDFAQRLDEIVFKVKHNNKKSIAVIGRNYKQCKKIKDYLRKYSNYDWRLIKENDKNLELDCIIIPSYMTKGLEFDCSVIYNCNEENYVNNELDKKILYVALTRALHFEFIFYSGNISNLIMNDK</sequence>
<dbReference type="EMBL" id="CBXI010000010">
    <property type="protein sequence ID" value="CDL90779.1"/>
    <property type="molecule type" value="Genomic_DNA"/>
</dbReference>
<dbReference type="GO" id="GO:0003677">
    <property type="term" value="F:DNA binding"/>
    <property type="evidence" value="ECO:0007669"/>
    <property type="project" value="InterPro"/>
</dbReference>
<dbReference type="Proteomes" id="UP000019482">
    <property type="component" value="Unassembled WGS sequence"/>
</dbReference>
<keyword evidence="2 5" id="KW-0378">Hydrolase</keyword>
<organism evidence="7 8">
    <name type="scientific">Clostridium tyrobutyricum DIVETGP</name>
    <dbReference type="NCBI Taxonomy" id="1408889"/>
    <lineage>
        <taxon>Bacteria</taxon>
        <taxon>Bacillati</taxon>
        <taxon>Bacillota</taxon>
        <taxon>Clostridia</taxon>
        <taxon>Eubacteriales</taxon>
        <taxon>Clostridiaceae</taxon>
        <taxon>Clostridium</taxon>
    </lineage>
</organism>
<feature type="binding site" evidence="5">
    <location>
        <begin position="225"/>
        <end position="232"/>
    </location>
    <ligand>
        <name>ATP</name>
        <dbReference type="ChEBI" id="CHEBI:30616"/>
    </ligand>
</feature>
<proteinExistence type="predicted"/>
<protein>
    <submittedName>
        <fullName evidence="7">ATP-dependent DNA helicase, UvrD/REP family</fullName>
    </submittedName>
</protein>
<dbReference type="InterPro" id="IPR048228">
    <property type="entry name" value="HelD_bacillota"/>
</dbReference>
<dbReference type="InterPro" id="IPR000212">
    <property type="entry name" value="DNA_helicase_UvrD/REP"/>
</dbReference>
<dbReference type="NCBIfam" id="NF041464">
    <property type="entry name" value="HelD_BACSU"/>
    <property type="match status" value="1"/>
</dbReference>
<keyword evidence="3 5" id="KW-0347">Helicase</keyword>
<accession>W6N698</accession>
<dbReference type="PANTHER" id="PTHR11070">
    <property type="entry name" value="UVRD / RECB / PCRA DNA HELICASE FAMILY MEMBER"/>
    <property type="match status" value="1"/>
</dbReference>
<evidence type="ECO:0000313" key="8">
    <source>
        <dbReference type="Proteomes" id="UP000019482"/>
    </source>
</evidence>
<keyword evidence="1 5" id="KW-0547">Nucleotide-binding</keyword>
<dbReference type="Gene3D" id="3.40.50.300">
    <property type="entry name" value="P-loop containing nucleotide triphosphate hydrolases"/>
    <property type="match status" value="3"/>
</dbReference>
<dbReference type="RefSeq" id="WP_017750558.1">
    <property type="nucleotide sequence ID" value="NZ_CBXI010000010.1"/>
</dbReference>
<dbReference type="InterPro" id="IPR027417">
    <property type="entry name" value="P-loop_NTPase"/>
</dbReference>
<dbReference type="Pfam" id="PF00580">
    <property type="entry name" value="UvrD-helicase"/>
    <property type="match status" value="1"/>
</dbReference>
<dbReference type="PROSITE" id="PS51198">
    <property type="entry name" value="UVRD_HELICASE_ATP_BIND"/>
    <property type="match status" value="1"/>
</dbReference>
<feature type="domain" description="UvrD-like helicase ATP-binding" evidence="6">
    <location>
        <begin position="204"/>
        <end position="603"/>
    </location>
</feature>
<reference evidence="7 8" key="1">
    <citation type="journal article" date="2015" name="Genome Announc.">
        <title>Draft Genome Sequence of Clostridium tyrobutyricum Strain DIVETGP, Isolated from Cow's Milk for Grana Padano Production.</title>
        <authorList>
            <person name="Soggiu A."/>
            <person name="Piras C."/>
            <person name="Gaiarsa S."/>
            <person name="Sassera D."/>
            <person name="Roncada P."/>
            <person name="Bendixen E."/>
            <person name="Brasca M."/>
            <person name="Bonizzi L."/>
        </authorList>
    </citation>
    <scope>NUCLEOTIDE SEQUENCE [LARGE SCALE GENOMIC DNA]</scope>
    <source>
        <strain evidence="7 8">DIVETGP</strain>
    </source>
</reference>
<evidence type="ECO:0000256" key="3">
    <source>
        <dbReference type="ARBA" id="ARBA00022806"/>
    </source>
</evidence>
<evidence type="ECO:0000313" key="7">
    <source>
        <dbReference type="EMBL" id="CDL90779.1"/>
    </source>
</evidence>
<dbReference type="GO" id="GO:0005829">
    <property type="term" value="C:cytosol"/>
    <property type="evidence" value="ECO:0007669"/>
    <property type="project" value="TreeGrafter"/>
</dbReference>
<dbReference type="GeneID" id="29419294"/>
<evidence type="ECO:0000256" key="1">
    <source>
        <dbReference type="ARBA" id="ARBA00022741"/>
    </source>
</evidence>
<dbReference type="GO" id="GO:0016787">
    <property type="term" value="F:hydrolase activity"/>
    <property type="evidence" value="ECO:0007669"/>
    <property type="project" value="UniProtKB-UniRule"/>
</dbReference>
<dbReference type="OrthoDB" id="9787585at2"/>
<dbReference type="GO" id="GO:0000725">
    <property type="term" value="P:recombinational repair"/>
    <property type="evidence" value="ECO:0007669"/>
    <property type="project" value="TreeGrafter"/>
</dbReference>
<dbReference type="InterPro" id="IPR014016">
    <property type="entry name" value="UvrD-like_ATP-bd"/>
</dbReference>
<gene>
    <name evidence="7" type="ORF">CTDIVETGP_0849</name>
</gene>
<comment type="caution">
    <text evidence="7">The sequence shown here is derived from an EMBL/GenBank/DDBJ whole genome shotgun (WGS) entry which is preliminary data.</text>
</comment>
<evidence type="ECO:0000256" key="4">
    <source>
        <dbReference type="ARBA" id="ARBA00022840"/>
    </source>
</evidence>
<evidence type="ECO:0000256" key="5">
    <source>
        <dbReference type="PROSITE-ProRule" id="PRU00560"/>
    </source>
</evidence>
<keyword evidence="8" id="KW-1185">Reference proteome</keyword>
<dbReference type="AlphaFoldDB" id="W6N698"/>
<dbReference type="PANTHER" id="PTHR11070:SF17">
    <property type="entry name" value="DNA HELICASE IV"/>
    <property type="match status" value="1"/>
</dbReference>
<dbReference type="SUPFAM" id="SSF52540">
    <property type="entry name" value="P-loop containing nucleoside triphosphate hydrolases"/>
    <property type="match status" value="1"/>
</dbReference>
<dbReference type="GO" id="GO:0005524">
    <property type="term" value="F:ATP binding"/>
    <property type="evidence" value="ECO:0007669"/>
    <property type="project" value="UniProtKB-UniRule"/>
</dbReference>
<dbReference type="GO" id="GO:0043138">
    <property type="term" value="F:3'-5' DNA helicase activity"/>
    <property type="evidence" value="ECO:0007669"/>
    <property type="project" value="TreeGrafter"/>
</dbReference>
<evidence type="ECO:0000256" key="2">
    <source>
        <dbReference type="ARBA" id="ARBA00022801"/>
    </source>
</evidence>
<keyword evidence="4 5" id="KW-0067">ATP-binding</keyword>
<evidence type="ECO:0000259" key="6">
    <source>
        <dbReference type="PROSITE" id="PS51198"/>
    </source>
</evidence>
<name>W6N698_CLOTY</name>